<proteinExistence type="inferred from homology"/>
<dbReference type="RefSeq" id="WP_105017234.1">
    <property type="nucleotide sequence ID" value="NZ_MSCN01000001.1"/>
</dbReference>
<dbReference type="CDD" id="cd08977">
    <property type="entry name" value="SusD"/>
    <property type="match status" value="1"/>
</dbReference>
<dbReference type="AlphaFoldDB" id="A0A2S7WTI8"/>
<feature type="chain" id="PRO_5015739407" evidence="6">
    <location>
        <begin position="25"/>
        <end position="520"/>
    </location>
</feature>
<keyword evidence="10" id="KW-1185">Reference proteome</keyword>
<sequence length="520" mass="57725">MKTQKLMIKLFLAIIFISVVSSCSEDYLKENPTSFIDATRLVVDEAGAELYLVGAYDAVQESVSSGTGAKSNLGWGVHWGTMATDEVVVPGWAGDRKLIFLQQVTPNNATVRNMWVNLFVNLNKVNSVVDRISALTEDQIDIARRDEMIGEAKFLRATIYFAIVSTWENVPLIKNETKDLKNIDMPAQSTPQEVYDFIVEDLKFAESNLEAKQGGGRATKGAAQALLGKVYLQMTGHPLNQSDKFALAEAELLKVINSGVYSLLPNYPEVFDLNNEQSSEMVFSIGMDGPGSNEGGILSSFYGPLGFVSNGAGFGTCWVNATSVTKYDANDIRLLNNIAKHNANQASPEEGMNDPSTWGNTDWQWKPWKWHASKPNAYTNDTPFDNPYIRYADVLLMYAEALNGQSGKLTQAHVDATINTLRARAALPASNNLDIAGKNQTQIADEILDERYRELFIEGWRRNDLIRFGKYESTIKAINQSGWTTSGNPGSNYQDYEIRWPIPDPEIKLNPNLVQNPGYN</sequence>
<dbReference type="Pfam" id="PF14322">
    <property type="entry name" value="SusD-like_3"/>
    <property type="match status" value="1"/>
</dbReference>
<evidence type="ECO:0000256" key="3">
    <source>
        <dbReference type="ARBA" id="ARBA00022729"/>
    </source>
</evidence>
<accession>A0A2S7WTI8</accession>
<evidence type="ECO:0000256" key="5">
    <source>
        <dbReference type="ARBA" id="ARBA00023237"/>
    </source>
</evidence>
<feature type="signal peptide" evidence="6">
    <location>
        <begin position="1"/>
        <end position="24"/>
    </location>
</feature>
<keyword evidence="3 6" id="KW-0732">Signal</keyword>
<evidence type="ECO:0000313" key="10">
    <source>
        <dbReference type="Proteomes" id="UP000238882"/>
    </source>
</evidence>
<evidence type="ECO:0000259" key="8">
    <source>
        <dbReference type="Pfam" id="PF14322"/>
    </source>
</evidence>
<evidence type="ECO:0000313" key="9">
    <source>
        <dbReference type="EMBL" id="PQJ80632.1"/>
    </source>
</evidence>
<comment type="caution">
    <text evidence="9">The sequence shown here is derived from an EMBL/GenBank/DDBJ whole genome shotgun (WGS) entry which is preliminary data.</text>
</comment>
<name>A0A2S7WTI8_9FLAO</name>
<dbReference type="Pfam" id="PF07980">
    <property type="entry name" value="SusD_RagB"/>
    <property type="match status" value="1"/>
</dbReference>
<dbReference type="EMBL" id="MSCN01000001">
    <property type="protein sequence ID" value="PQJ80632.1"/>
    <property type="molecule type" value="Genomic_DNA"/>
</dbReference>
<dbReference type="InterPro" id="IPR033985">
    <property type="entry name" value="SusD-like_N"/>
</dbReference>
<feature type="domain" description="SusD-like N-terminal" evidence="8">
    <location>
        <begin position="102"/>
        <end position="232"/>
    </location>
</feature>
<dbReference type="Proteomes" id="UP000238882">
    <property type="component" value="Unassembled WGS sequence"/>
</dbReference>
<protein>
    <submittedName>
        <fullName evidence="9">RagB/SusD family nutrient uptake outer membrane protein</fullName>
    </submittedName>
</protein>
<evidence type="ECO:0000259" key="7">
    <source>
        <dbReference type="Pfam" id="PF07980"/>
    </source>
</evidence>
<dbReference type="PROSITE" id="PS51257">
    <property type="entry name" value="PROKAR_LIPOPROTEIN"/>
    <property type="match status" value="1"/>
</dbReference>
<dbReference type="GO" id="GO:0009279">
    <property type="term" value="C:cell outer membrane"/>
    <property type="evidence" value="ECO:0007669"/>
    <property type="project" value="UniProtKB-SubCell"/>
</dbReference>
<gene>
    <name evidence="9" type="ORF">BTO18_16260</name>
</gene>
<evidence type="ECO:0000256" key="6">
    <source>
        <dbReference type="SAM" id="SignalP"/>
    </source>
</evidence>
<keyword evidence="5" id="KW-0998">Cell outer membrane</keyword>
<feature type="domain" description="RagB/SusD" evidence="7">
    <location>
        <begin position="324"/>
        <end position="519"/>
    </location>
</feature>
<evidence type="ECO:0000256" key="2">
    <source>
        <dbReference type="ARBA" id="ARBA00006275"/>
    </source>
</evidence>
<comment type="subcellular location">
    <subcellularLocation>
        <location evidence="1">Cell outer membrane</location>
    </subcellularLocation>
</comment>
<evidence type="ECO:0000256" key="4">
    <source>
        <dbReference type="ARBA" id="ARBA00023136"/>
    </source>
</evidence>
<comment type="similarity">
    <text evidence="2">Belongs to the SusD family.</text>
</comment>
<dbReference type="InterPro" id="IPR011990">
    <property type="entry name" value="TPR-like_helical_dom_sf"/>
</dbReference>
<reference evidence="9 10" key="1">
    <citation type="submission" date="2016-12" db="EMBL/GenBank/DDBJ databases">
        <title>Trade-off between light-utilization and light-protection in marine flavobacteria.</title>
        <authorList>
            <person name="Kumagai Y."/>
            <person name="Yoshizawa S."/>
            <person name="Kogure K."/>
            <person name="Iwasaki W."/>
        </authorList>
    </citation>
    <scope>NUCLEOTIDE SEQUENCE [LARGE SCALE GENOMIC DNA]</scope>
    <source>
        <strain evidence="9 10">NBRC 108759</strain>
    </source>
</reference>
<evidence type="ECO:0000256" key="1">
    <source>
        <dbReference type="ARBA" id="ARBA00004442"/>
    </source>
</evidence>
<organism evidence="9 10">
    <name type="scientific">Polaribacter porphyrae</name>
    <dbReference type="NCBI Taxonomy" id="1137780"/>
    <lineage>
        <taxon>Bacteria</taxon>
        <taxon>Pseudomonadati</taxon>
        <taxon>Bacteroidota</taxon>
        <taxon>Flavobacteriia</taxon>
        <taxon>Flavobacteriales</taxon>
        <taxon>Flavobacteriaceae</taxon>
    </lineage>
</organism>
<dbReference type="OrthoDB" id="5694214at2"/>
<dbReference type="InterPro" id="IPR012944">
    <property type="entry name" value="SusD_RagB_dom"/>
</dbReference>
<dbReference type="SUPFAM" id="SSF48452">
    <property type="entry name" value="TPR-like"/>
    <property type="match status" value="1"/>
</dbReference>
<dbReference type="Gene3D" id="1.25.40.390">
    <property type="match status" value="1"/>
</dbReference>
<keyword evidence="4" id="KW-0472">Membrane</keyword>